<evidence type="ECO:0000313" key="1">
    <source>
        <dbReference type="EnsemblMetazoa" id="AMEC017163-PA"/>
    </source>
</evidence>
<sequence>MLNVTVHSSPLSLSVDLDQLDRDVNTRRNTCPARGVDKIVHGTGIAPVVPSGPFATVRRELLRPHPTTVTQRSIFLAKAFLVVLGIVVVFQRGVAAVSCVISVDLRASHRARLAGRILDVDNRQRSLGQFRQQLHQQIRFDFDVLLLLDALQLLPDQIDAFHHAAGRLLVVMVGRSRLFAVDHPRSTNGAECG</sequence>
<protein>
    <submittedName>
        <fullName evidence="1">Uncharacterized protein</fullName>
    </submittedName>
</protein>
<proteinExistence type="predicted"/>
<name>A0A182UB14_9DIPT</name>
<dbReference type="Proteomes" id="UP000075902">
    <property type="component" value="Unassembled WGS sequence"/>
</dbReference>
<organism evidence="1 2">
    <name type="scientific">Anopheles melas</name>
    <dbReference type="NCBI Taxonomy" id="34690"/>
    <lineage>
        <taxon>Eukaryota</taxon>
        <taxon>Metazoa</taxon>
        <taxon>Ecdysozoa</taxon>
        <taxon>Arthropoda</taxon>
        <taxon>Hexapoda</taxon>
        <taxon>Insecta</taxon>
        <taxon>Pterygota</taxon>
        <taxon>Neoptera</taxon>
        <taxon>Endopterygota</taxon>
        <taxon>Diptera</taxon>
        <taxon>Nematocera</taxon>
        <taxon>Culicoidea</taxon>
        <taxon>Culicidae</taxon>
        <taxon>Anophelinae</taxon>
        <taxon>Anopheles</taxon>
    </lineage>
</organism>
<evidence type="ECO:0000313" key="2">
    <source>
        <dbReference type="Proteomes" id="UP000075902"/>
    </source>
</evidence>
<dbReference type="VEuPathDB" id="VectorBase:AMEC017163"/>
<accession>A0A182UB14</accession>
<keyword evidence="2" id="KW-1185">Reference proteome</keyword>
<reference evidence="1" key="2">
    <citation type="submission" date="2020-05" db="UniProtKB">
        <authorList>
            <consortium name="EnsemblMetazoa"/>
        </authorList>
    </citation>
    <scope>IDENTIFICATION</scope>
    <source>
        <strain evidence="1">CM1001059</strain>
    </source>
</reference>
<reference evidence="2" key="1">
    <citation type="submission" date="2014-01" db="EMBL/GenBank/DDBJ databases">
        <title>The Genome Sequence of Anopheles melas CM1001059_A (V2).</title>
        <authorList>
            <consortium name="The Broad Institute Genomics Platform"/>
            <person name="Neafsey D.E."/>
            <person name="Besansky N."/>
            <person name="Howell P."/>
            <person name="Walton C."/>
            <person name="Young S.K."/>
            <person name="Zeng Q."/>
            <person name="Gargeya S."/>
            <person name="Fitzgerald M."/>
            <person name="Haas B."/>
            <person name="Abouelleil A."/>
            <person name="Allen A.W."/>
            <person name="Alvarado L."/>
            <person name="Arachchi H.M."/>
            <person name="Berlin A.M."/>
            <person name="Chapman S.B."/>
            <person name="Gainer-Dewar J."/>
            <person name="Goldberg J."/>
            <person name="Griggs A."/>
            <person name="Gujja S."/>
            <person name="Hansen M."/>
            <person name="Howarth C."/>
            <person name="Imamovic A."/>
            <person name="Ireland A."/>
            <person name="Larimer J."/>
            <person name="McCowan C."/>
            <person name="Murphy C."/>
            <person name="Pearson M."/>
            <person name="Poon T.W."/>
            <person name="Priest M."/>
            <person name="Roberts A."/>
            <person name="Saif S."/>
            <person name="Shea T."/>
            <person name="Sisk P."/>
            <person name="Sykes S."/>
            <person name="Wortman J."/>
            <person name="Nusbaum C."/>
            <person name="Birren B."/>
        </authorList>
    </citation>
    <scope>NUCLEOTIDE SEQUENCE [LARGE SCALE GENOMIC DNA]</scope>
    <source>
        <strain evidence="2">CM1001059</strain>
    </source>
</reference>
<dbReference type="EnsemblMetazoa" id="AMEC017163-RA">
    <property type="protein sequence ID" value="AMEC017163-PA"/>
    <property type="gene ID" value="AMEC017163"/>
</dbReference>
<dbReference type="AlphaFoldDB" id="A0A182UB14"/>